<feature type="chain" id="PRO_5042198180" evidence="1">
    <location>
        <begin position="23"/>
        <end position="158"/>
    </location>
</feature>
<keyword evidence="3" id="KW-1185">Reference proteome</keyword>
<protein>
    <submittedName>
        <fullName evidence="2">Uncharacterized protein</fullName>
    </submittedName>
</protein>
<gene>
    <name evidence="2" type="ORF">B0F90DRAFT_1815196</name>
</gene>
<proteinExistence type="predicted"/>
<dbReference type="AlphaFoldDB" id="A0AAD4QQX3"/>
<keyword evidence="1" id="KW-0732">Signal</keyword>
<accession>A0AAD4QQX3</accession>
<evidence type="ECO:0000313" key="3">
    <source>
        <dbReference type="Proteomes" id="UP001203297"/>
    </source>
</evidence>
<evidence type="ECO:0000256" key="1">
    <source>
        <dbReference type="SAM" id="SignalP"/>
    </source>
</evidence>
<evidence type="ECO:0000313" key="2">
    <source>
        <dbReference type="EMBL" id="KAI0305596.1"/>
    </source>
</evidence>
<feature type="signal peptide" evidence="1">
    <location>
        <begin position="1"/>
        <end position="22"/>
    </location>
</feature>
<organism evidence="2 3">
    <name type="scientific">Multifurca ochricompacta</name>
    <dbReference type="NCBI Taxonomy" id="376703"/>
    <lineage>
        <taxon>Eukaryota</taxon>
        <taxon>Fungi</taxon>
        <taxon>Dikarya</taxon>
        <taxon>Basidiomycota</taxon>
        <taxon>Agaricomycotina</taxon>
        <taxon>Agaricomycetes</taxon>
        <taxon>Russulales</taxon>
        <taxon>Russulaceae</taxon>
        <taxon>Multifurca</taxon>
    </lineage>
</organism>
<reference evidence="2" key="1">
    <citation type="journal article" date="2022" name="New Phytol.">
        <title>Evolutionary transition to the ectomycorrhizal habit in the genomes of a hyperdiverse lineage of mushroom-forming fungi.</title>
        <authorList>
            <person name="Looney B."/>
            <person name="Miyauchi S."/>
            <person name="Morin E."/>
            <person name="Drula E."/>
            <person name="Courty P.E."/>
            <person name="Kohler A."/>
            <person name="Kuo A."/>
            <person name="LaButti K."/>
            <person name="Pangilinan J."/>
            <person name="Lipzen A."/>
            <person name="Riley R."/>
            <person name="Andreopoulos W."/>
            <person name="He G."/>
            <person name="Johnson J."/>
            <person name="Nolan M."/>
            <person name="Tritt A."/>
            <person name="Barry K.W."/>
            <person name="Grigoriev I.V."/>
            <person name="Nagy L.G."/>
            <person name="Hibbett D."/>
            <person name="Henrissat B."/>
            <person name="Matheny P.B."/>
            <person name="Labbe J."/>
            <person name="Martin F.M."/>
        </authorList>
    </citation>
    <scope>NUCLEOTIDE SEQUENCE</scope>
    <source>
        <strain evidence="2">BPL690</strain>
    </source>
</reference>
<sequence>MPSFKTVTHTLIIASFASSALAAPTPGQGATHEARLSFKLPSAETTNLIKAAGLSGLIGGGLGAIGTEINKLIQGKQKSRSLSFDEQDFEARAINPEIVNLAKTAAVGGLVSGGAGAILNKVVSLIEGNKQSRAIEDLTIDDVALLTALSRRAIENLD</sequence>
<dbReference type="EMBL" id="WTXG01000005">
    <property type="protein sequence ID" value="KAI0305596.1"/>
    <property type="molecule type" value="Genomic_DNA"/>
</dbReference>
<comment type="caution">
    <text evidence="2">The sequence shown here is derived from an EMBL/GenBank/DDBJ whole genome shotgun (WGS) entry which is preliminary data.</text>
</comment>
<dbReference type="Proteomes" id="UP001203297">
    <property type="component" value="Unassembled WGS sequence"/>
</dbReference>
<name>A0AAD4QQX3_9AGAM</name>